<dbReference type="AlphaFoldDB" id="A0A250F8J0"/>
<evidence type="ECO:0000313" key="17">
    <source>
        <dbReference type="Proteomes" id="UP000217276"/>
    </source>
</evidence>
<evidence type="ECO:0000256" key="12">
    <source>
        <dbReference type="RuleBase" id="RU003357"/>
    </source>
</evidence>
<feature type="domain" description="TonB-dependent receptor plug" evidence="15">
    <location>
        <begin position="47"/>
        <end position="155"/>
    </location>
</feature>
<dbReference type="Pfam" id="PF07715">
    <property type="entry name" value="Plug"/>
    <property type="match status" value="1"/>
</dbReference>
<accession>A0A250F8J0</accession>
<keyword evidence="6 13" id="KW-0732">Signal</keyword>
<comment type="similarity">
    <text evidence="12">Belongs to the TonB-dependent receptor family.</text>
</comment>
<evidence type="ECO:0000259" key="14">
    <source>
        <dbReference type="Pfam" id="PF00593"/>
    </source>
</evidence>
<keyword evidence="7" id="KW-0408">Iron</keyword>
<evidence type="ECO:0000256" key="9">
    <source>
        <dbReference type="ARBA" id="ARBA00023077"/>
    </source>
</evidence>
<dbReference type="InterPro" id="IPR012910">
    <property type="entry name" value="Plug_dom"/>
</dbReference>
<dbReference type="GO" id="GO:0015344">
    <property type="term" value="F:siderophore uptake transmembrane transporter activity"/>
    <property type="evidence" value="ECO:0007669"/>
    <property type="project" value="TreeGrafter"/>
</dbReference>
<proteinExistence type="inferred from homology"/>
<comment type="subcellular location">
    <subcellularLocation>
        <location evidence="1">Cell outer membrane</location>
        <topology evidence="1">Multi-pass membrane protein</topology>
    </subcellularLocation>
</comment>
<dbReference type="PANTHER" id="PTHR32552:SF68">
    <property type="entry name" value="FERRICHROME OUTER MEMBRANE TRANSPORTER_PHAGE RECEPTOR"/>
    <property type="match status" value="1"/>
</dbReference>
<keyword evidence="3" id="KW-1134">Transmembrane beta strand</keyword>
<keyword evidence="10 12" id="KW-0472">Membrane</keyword>
<keyword evidence="17" id="KW-1185">Reference proteome</keyword>
<evidence type="ECO:0000256" key="1">
    <source>
        <dbReference type="ARBA" id="ARBA00004571"/>
    </source>
</evidence>
<protein>
    <submittedName>
        <fullName evidence="16">TonB-dependent receptor</fullName>
    </submittedName>
</protein>
<evidence type="ECO:0000259" key="15">
    <source>
        <dbReference type="Pfam" id="PF07715"/>
    </source>
</evidence>
<evidence type="ECO:0000256" key="2">
    <source>
        <dbReference type="ARBA" id="ARBA00022448"/>
    </source>
</evidence>
<evidence type="ECO:0000256" key="3">
    <source>
        <dbReference type="ARBA" id="ARBA00022452"/>
    </source>
</evidence>
<keyword evidence="9 12" id="KW-0798">TonB box</keyword>
<dbReference type="InterPro" id="IPR037066">
    <property type="entry name" value="Plug_dom_sf"/>
</dbReference>
<evidence type="ECO:0000256" key="5">
    <source>
        <dbReference type="ARBA" id="ARBA00022692"/>
    </source>
</evidence>
<keyword evidence="16" id="KW-0675">Receptor</keyword>
<keyword evidence="4" id="KW-0410">Iron transport</keyword>
<evidence type="ECO:0000256" key="4">
    <source>
        <dbReference type="ARBA" id="ARBA00022496"/>
    </source>
</evidence>
<dbReference type="KEGG" id="clk:CGC53_03330"/>
<evidence type="ECO:0000256" key="10">
    <source>
        <dbReference type="ARBA" id="ARBA00023136"/>
    </source>
</evidence>
<evidence type="ECO:0000256" key="8">
    <source>
        <dbReference type="ARBA" id="ARBA00023065"/>
    </source>
</evidence>
<organism evidence="16 17">
    <name type="scientific">Capnocytophaga leadbetteri</name>
    <dbReference type="NCBI Taxonomy" id="327575"/>
    <lineage>
        <taxon>Bacteria</taxon>
        <taxon>Pseudomonadati</taxon>
        <taxon>Bacteroidota</taxon>
        <taxon>Flavobacteriia</taxon>
        <taxon>Flavobacteriales</taxon>
        <taxon>Flavobacteriaceae</taxon>
        <taxon>Capnocytophaga</taxon>
    </lineage>
</organism>
<keyword evidence="2" id="KW-0813">Transport</keyword>
<reference evidence="17" key="1">
    <citation type="submission" date="2017-06" db="EMBL/GenBank/DDBJ databases">
        <title>Capnocytophaga spp. assemblies.</title>
        <authorList>
            <person name="Gulvik C.A."/>
        </authorList>
    </citation>
    <scope>NUCLEOTIDE SEQUENCE [LARGE SCALE GENOMIC DNA]</scope>
    <source>
        <strain evidence="17">H6253</strain>
    </source>
</reference>
<dbReference type="Gene3D" id="2.40.170.20">
    <property type="entry name" value="TonB-dependent receptor, beta-barrel domain"/>
    <property type="match status" value="1"/>
</dbReference>
<dbReference type="Gene3D" id="2.170.130.10">
    <property type="entry name" value="TonB-dependent receptor, plug domain"/>
    <property type="match status" value="1"/>
</dbReference>
<evidence type="ECO:0000313" key="16">
    <source>
        <dbReference type="EMBL" id="ATA81449.1"/>
    </source>
</evidence>
<keyword evidence="8" id="KW-0406">Ion transport</keyword>
<evidence type="ECO:0000256" key="11">
    <source>
        <dbReference type="ARBA" id="ARBA00023237"/>
    </source>
</evidence>
<dbReference type="GO" id="GO:0009279">
    <property type="term" value="C:cell outer membrane"/>
    <property type="evidence" value="ECO:0007669"/>
    <property type="project" value="UniProtKB-SubCell"/>
</dbReference>
<dbReference type="SUPFAM" id="SSF56935">
    <property type="entry name" value="Porins"/>
    <property type="match status" value="1"/>
</dbReference>
<name>A0A250F8J0_9FLAO</name>
<sequence length="717" mass="80983">MKNVLMYTALCLSSVAMAQQPIESVMDSIREPILLDEVLVSAVRANQKLPITFSNLSKKEIKAKNFGQQLPLLLNHLPNVVSYSEDGVGFGSSYINVRGSDIYRTNVTINGVPLNDSESGGVFFYNLSDLASSAENIQLQRGVGTSSNGAGAFGASLNILTEAIQPKASAEIANFYGSYNTHKHALKFSTGKINDRFELSGRFSVIKSDGYRDRGWANLKSYFLQGAYAYGGTLIKAILLGGKQHAYLTYLGLDKATLANDRRYNPAGEYTDAAGNKRFYDNESDNYQQDLAQLHWSQQWNEFWRTQIAFHYTKGKGYWENYEKGAYSWIGLPSLGNNPDGEEKQAYYIHQQGLNNDFWGTTFSANYKKDNIDLLVGGALNRYQGAHIKDLLWAEKAYTSYKNNYSYEGLNTKEEASGFAKLTYTLNSKWSLFADMQLRYVNYEAKKYKVNEALYNFNPKMGVSFNLNPNNSFYLSYARATKEPNRSDYKDYAKELKKNALAKKPVAEKLNDFELGWRYQSDKVVLNVNGYYMGYQDQLIPTGKLNETGYPIRENVGSSYRSGIEADATVHLSTKWIWQPNVAFSKNITKDYKTEKKKVITYWGDTQISYSPSAVIGNTISFLPIKNFQASLISKYVGSQYIDNTQREEAKLDAYFVNNLSLQYEWTPKHTFKSVLFSVIGNNILNAKYIPYGSNKYGESYIPAAEAHYLAGITLSF</sequence>
<dbReference type="InterPro" id="IPR039426">
    <property type="entry name" value="TonB-dep_rcpt-like"/>
</dbReference>
<feature type="domain" description="TonB-dependent receptor-like beta-barrel" evidence="14">
    <location>
        <begin position="251"/>
        <end position="670"/>
    </location>
</feature>
<feature type="chain" id="PRO_5012015638" evidence="13">
    <location>
        <begin position="19"/>
        <end position="717"/>
    </location>
</feature>
<dbReference type="EMBL" id="CP022384">
    <property type="protein sequence ID" value="ATA81449.1"/>
    <property type="molecule type" value="Genomic_DNA"/>
</dbReference>
<gene>
    <name evidence="16" type="ORF">CGC53_03330</name>
</gene>
<feature type="signal peptide" evidence="13">
    <location>
        <begin position="1"/>
        <end position="18"/>
    </location>
</feature>
<dbReference type="Pfam" id="PF00593">
    <property type="entry name" value="TonB_dep_Rec_b-barrel"/>
    <property type="match status" value="1"/>
</dbReference>
<dbReference type="RefSeq" id="WP_095913314.1">
    <property type="nucleotide sequence ID" value="NZ_CP022384.1"/>
</dbReference>
<dbReference type="InterPro" id="IPR036942">
    <property type="entry name" value="Beta-barrel_TonB_sf"/>
</dbReference>
<evidence type="ECO:0000256" key="6">
    <source>
        <dbReference type="ARBA" id="ARBA00022729"/>
    </source>
</evidence>
<evidence type="ECO:0000256" key="7">
    <source>
        <dbReference type="ARBA" id="ARBA00023004"/>
    </source>
</evidence>
<dbReference type="PANTHER" id="PTHR32552">
    <property type="entry name" value="FERRICHROME IRON RECEPTOR-RELATED"/>
    <property type="match status" value="1"/>
</dbReference>
<evidence type="ECO:0000256" key="13">
    <source>
        <dbReference type="SAM" id="SignalP"/>
    </source>
</evidence>
<dbReference type="Proteomes" id="UP000217276">
    <property type="component" value="Chromosome"/>
</dbReference>
<keyword evidence="11" id="KW-0998">Cell outer membrane</keyword>
<keyword evidence="5" id="KW-0812">Transmembrane</keyword>
<dbReference type="InterPro" id="IPR000531">
    <property type="entry name" value="Beta-barrel_TonB"/>
</dbReference>